<proteinExistence type="predicted"/>
<dbReference type="Pfam" id="PF13973">
    <property type="entry name" value="DUF4222"/>
    <property type="match status" value="1"/>
</dbReference>
<evidence type="ECO:0000313" key="1">
    <source>
        <dbReference type="EMBL" id="HAE2546568.1"/>
    </source>
</evidence>
<dbReference type="InterPro" id="IPR025317">
    <property type="entry name" value="DUF4222"/>
</dbReference>
<gene>
    <name evidence="1" type="ORF">G3331_000279</name>
</gene>
<reference evidence="1" key="2">
    <citation type="submission" date="2018-07" db="EMBL/GenBank/DDBJ databases">
        <authorList>
            <consortium name="NCBI Pathogen Detection Project"/>
        </authorList>
    </citation>
    <scope>NUCLEOTIDE SEQUENCE</scope>
    <source>
        <strain evidence="1">11-7312</strain>
    </source>
</reference>
<accession>A0A728EDR1</accession>
<reference evidence="1" key="1">
    <citation type="journal article" date="2018" name="Genome Biol.">
        <title>SKESA: strategic k-mer extension for scrupulous assemblies.</title>
        <authorList>
            <person name="Souvorov A."/>
            <person name="Agarwala R."/>
            <person name="Lipman D.J."/>
        </authorList>
    </citation>
    <scope>NUCLEOTIDE SEQUENCE</scope>
    <source>
        <strain evidence="1">11-7312</strain>
    </source>
</reference>
<dbReference type="EMBL" id="DAARIH010000002">
    <property type="protein sequence ID" value="HAE2546568.1"/>
    <property type="molecule type" value="Genomic_DNA"/>
</dbReference>
<dbReference type="AlphaFoldDB" id="A0A728EDR1"/>
<comment type="caution">
    <text evidence="1">The sequence shown here is derived from an EMBL/GenBank/DDBJ whole genome shotgun (WGS) entry which is preliminary data.</text>
</comment>
<organism evidence="1">
    <name type="scientific">Salmonella enterica subsp. enterica serovar Javiana</name>
    <dbReference type="NCBI Taxonomy" id="363569"/>
    <lineage>
        <taxon>Bacteria</taxon>
        <taxon>Pseudomonadati</taxon>
        <taxon>Pseudomonadota</taxon>
        <taxon>Gammaproteobacteria</taxon>
        <taxon>Enterobacterales</taxon>
        <taxon>Enterobacteriaceae</taxon>
        <taxon>Salmonella</taxon>
    </lineage>
</organism>
<protein>
    <submittedName>
        <fullName evidence="1">DUF4222 domain-containing protein</fullName>
    </submittedName>
</protein>
<name>A0A728EDR1_SALET</name>
<sequence length="79" mass="9366">MFQLIQRGQIYADQHGWPVIIHDCTSEIVRYWRHGRINTASIDRFNNDFEHLDPHEAAQIRAELETAEHLKRLRAMRAA</sequence>